<reference evidence="2 3" key="1">
    <citation type="submission" date="2015-11" db="EMBL/GenBank/DDBJ databases">
        <title>Genome sequences of Lysobacter enzymogenes strain C3 and Lysobacter antibioticus ATCC 29479.</title>
        <authorList>
            <person name="Kobayashi D.Y."/>
        </authorList>
    </citation>
    <scope>NUCLEOTIDE SEQUENCE [LARGE SCALE GENOMIC DNA]</scope>
    <source>
        <strain evidence="2 3">C3</strain>
    </source>
</reference>
<proteinExistence type="predicted"/>
<dbReference type="STRING" id="69.GLE_2496"/>
<dbReference type="EMBL" id="CP013140">
    <property type="protein sequence ID" value="ALN57845.1"/>
    <property type="molecule type" value="Genomic_DNA"/>
</dbReference>
<dbReference type="PATRIC" id="fig|69.6.peg.2459"/>
<dbReference type="KEGG" id="lez:GLE_2496"/>
<protein>
    <submittedName>
        <fullName evidence="2">Uncharacterized protein</fullName>
    </submittedName>
</protein>
<organism evidence="2 3">
    <name type="scientific">Lysobacter enzymogenes</name>
    <dbReference type="NCBI Taxonomy" id="69"/>
    <lineage>
        <taxon>Bacteria</taxon>
        <taxon>Pseudomonadati</taxon>
        <taxon>Pseudomonadota</taxon>
        <taxon>Gammaproteobacteria</taxon>
        <taxon>Lysobacterales</taxon>
        <taxon>Lysobacteraceae</taxon>
        <taxon>Lysobacter</taxon>
    </lineage>
</organism>
<dbReference type="Proteomes" id="UP000061569">
    <property type="component" value="Chromosome"/>
</dbReference>
<feature type="compositionally biased region" description="Basic residues" evidence="1">
    <location>
        <begin position="1"/>
        <end position="15"/>
    </location>
</feature>
<name>A0A0S2DGX5_LYSEN</name>
<evidence type="ECO:0000313" key="3">
    <source>
        <dbReference type="Proteomes" id="UP000061569"/>
    </source>
</evidence>
<gene>
    <name evidence="2" type="ORF">GLE_2496</name>
</gene>
<evidence type="ECO:0000256" key="1">
    <source>
        <dbReference type="SAM" id="MobiDB-lite"/>
    </source>
</evidence>
<dbReference type="AlphaFoldDB" id="A0A0S2DGX5"/>
<sequence>MSRSRQAGRRPRGRGLGRPATTSMGAQKSCLPCMRGPRPAENPR</sequence>
<accession>A0A0S2DGX5</accession>
<evidence type="ECO:0000313" key="2">
    <source>
        <dbReference type="EMBL" id="ALN57845.1"/>
    </source>
</evidence>
<feature type="region of interest" description="Disordered" evidence="1">
    <location>
        <begin position="1"/>
        <end position="44"/>
    </location>
</feature>